<evidence type="ECO:0000256" key="6">
    <source>
        <dbReference type="ARBA" id="ARBA00022729"/>
    </source>
</evidence>
<keyword evidence="13" id="KW-1185">Reference proteome</keyword>
<name>A0ABR2E1A6_9ROSI</name>
<reference evidence="12 13" key="1">
    <citation type="journal article" date="2024" name="G3 (Bethesda)">
        <title>Genome assembly of Hibiscus sabdariffa L. provides insights into metabolisms of medicinal natural products.</title>
        <authorList>
            <person name="Kim T."/>
        </authorList>
    </citation>
    <scope>NUCLEOTIDE SEQUENCE [LARGE SCALE GENOMIC DNA]</scope>
    <source>
        <strain evidence="12">TK-2024</strain>
        <tissue evidence="12">Old leaves</tissue>
    </source>
</reference>
<comment type="similarity">
    <text evidence="2 10">Belongs to the germin family.</text>
</comment>
<gene>
    <name evidence="12" type="ORF">V6N12_039056</name>
</gene>
<feature type="signal peptide" evidence="10">
    <location>
        <begin position="1"/>
        <end position="19"/>
    </location>
</feature>
<evidence type="ECO:0000256" key="9">
    <source>
        <dbReference type="ARBA" id="ARBA00023211"/>
    </source>
</evidence>
<dbReference type="InterPro" id="IPR011051">
    <property type="entry name" value="RmlC_Cupin_sf"/>
</dbReference>
<dbReference type="EMBL" id="JBBPBM010000020">
    <property type="protein sequence ID" value="KAK8550343.1"/>
    <property type="molecule type" value="Genomic_DNA"/>
</dbReference>
<evidence type="ECO:0000256" key="4">
    <source>
        <dbReference type="ARBA" id="ARBA00022525"/>
    </source>
</evidence>
<protein>
    <recommendedName>
        <fullName evidence="10">Germin-like protein</fullName>
    </recommendedName>
</protein>
<dbReference type="CDD" id="cd02241">
    <property type="entry name" value="cupin_OxOx"/>
    <property type="match status" value="1"/>
</dbReference>
<evidence type="ECO:0000256" key="10">
    <source>
        <dbReference type="RuleBase" id="RU366015"/>
    </source>
</evidence>
<evidence type="ECO:0000256" key="2">
    <source>
        <dbReference type="ARBA" id="ARBA00007456"/>
    </source>
</evidence>
<evidence type="ECO:0000256" key="5">
    <source>
        <dbReference type="ARBA" id="ARBA00022723"/>
    </source>
</evidence>
<evidence type="ECO:0000256" key="8">
    <source>
        <dbReference type="ARBA" id="ARBA00023180"/>
    </source>
</evidence>
<evidence type="ECO:0000313" key="13">
    <source>
        <dbReference type="Proteomes" id="UP001472677"/>
    </source>
</evidence>
<keyword evidence="4 10" id="KW-0964">Secreted</keyword>
<dbReference type="InterPro" id="IPR019780">
    <property type="entry name" value="Germin_Mn-BS"/>
</dbReference>
<dbReference type="InterPro" id="IPR006045">
    <property type="entry name" value="Cupin_1"/>
</dbReference>
<evidence type="ECO:0000313" key="12">
    <source>
        <dbReference type="EMBL" id="KAK8550343.1"/>
    </source>
</evidence>
<dbReference type="Proteomes" id="UP001472677">
    <property type="component" value="Unassembled WGS sequence"/>
</dbReference>
<comment type="subcellular location">
    <subcellularLocation>
        <location evidence="1 10">Secreted</location>
        <location evidence="1 10">Extracellular space</location>
        <location evidence="1 10">Apoplast</location>
    </subcellularLocation>
</comment>
<proteinExistence type="inferred from homology"/>
<keyword evidence="6 10" id="KW-0732">Signal</keyword>
<dbReference type="PANTHER" id="PTHR31238">
    <property type="entry name" value="GERMIN-LIKE PROTEIN SUBFAMILY 3 MEMBER 3"/>
    <property type="match status" value="1"/>
</dbReference>
<dbReference type="PROSITE" id="PS00725">
    <property type="entry name" value="GERMIN"/>
    <property type="match status" value="1"/>
</dbReference>
<keyword evidence="7" id="KW-1015">Disulfide bond</keyword>
<dbReference type="Gene3D" id="2.60.120.10">
    <property type="entry name" value="Jelly Rolls"/>
    <property type="match status" value="1"/>
</dbReference>
<organism evidence="12 13">
    <name type="scientific">Hibiscus sabdariffa</name>
    <name type="common">roselle</name>
    <dbReference type="NCBI Taxonomy" id="183260"/>
    <lineage>
        <taxon>Eukaryota</taxon>
        <taxon>Viridiplantae</taxon>
        <taxon>Streptophyta</taxon>
        <taxon>Embryophyta</taxon>
        <taxon>Tracheophyta</taxon>
        <taxon>Spermatophyta</taxon>
        <taxon>Magnoliopsida</taxon>
        <taxon>eudicotyledons</taxon>
        <taxon>Gunneridae</taxon>
        <taxon>Pentapetalae</taxon>
        <taxon>rosids</taxon>
        <taxon>malvids</taxon>
        <taxon>Malvales</taxon>
        <taxon>Malvaceae</taxon>
        <taxon>Malvoideae</taxon>
        <taxon>Hibiscus</taxon>
    </lineage>
</organism>
<dbReference type="SUPFAM" id="SSF51182">
    <property type="entry name" value="RmlC-like cupins"/>
    <property type="match status" value="1"/>
</dbReference>
<keyword evidence="5 10" id="KW-0479">Metal-binding</keyword>
<dbReference type="SMART" id="SM00835">
    <property type="entry name" value="Cupin_1"/>
    <property type="match status" value="1"/>
</dbReference>
<feature type="domain" description="Cupin type-1" evidence="11">
    <location>
        <begin position="52"/>
        <end position="198"/>
    </location>
</feature>
<dbReference type="PRINTS" id="PR00325">
    <property type="entry name" value="GERMIN"/>
</dbReference>
<dbReference type="Pfam" id="PF00190">
    <property type="entry name" value="Cupin_1"/>
    <property type="match status" value="1"/>
</dbReference>
<keyword evidence="9 10" id="KW-0464">Manganese</keyword>
<evidence type="ECO:0000256" key="1">
    <source>
        <dbReference type="ARBA" id="ARBA00004271"/>
    </source>
</evidence>
<keyword evidence="8" id="KW-0325">Glycoprotein</keyword>
<keyword evidence="3 10" id="KW-0052">Apoplast</keyword>
<sequence length="208" mass="22636">MMFLQILFTFSFLFSSSNALDFCVGDLNTPQGPAGYSCKNPEAVIVDDFIFSGLHVAGNTSNLTNSVATPVFSTQFPGFNGLGISLARLDMAIGGWVPMHTHPGASELFVVMQGTIRAGFISSTNKVYIKTLEEGDVMVFPQDLMHFQFNVGKSPALAFASFSKASTDIYIMDNAWFANDLPVDILQKTTFLDPDQIKKLKGVFGGTY</sequence>
<evidence type="ECO:0000259" key="11">
    <source>
        <dbReference type="SMART" id="SM00835"/>
    </source>
</evidence>
<dbReference type="InterPro" id="IPR001929">
    <property type="entry name" value="Germin"/>
</dbReference>
<dbReference type="InterPro" id="IPR014710">
    <property type="entry name" value="RmlC-like_jellyroll"/>
</dbReference>
<evidence type="ECO:0000256" key="3">
    <source>
        <dbReference type="ARBA" id="ARBA00022523"/>
    </source>
</evidence>
<accession>A0ABR2E1A6</accession>
<evidence type="ECO:0000256" key="7">
    <source>
        <dbReference type="ARBA" id="ARBA00023157"/>
    </source>
</evidence>
<comment type="caution">
    <text evidence="12">The sequence shown here is derived from an EMBL/GenBank/DDBJ whole genome shotgun (WGS) entry which is preliminary data.</text>
</comment>
<feature type="chain" id="PRO_5044964683" description="Germin-like protein" evidence="10">
    <location>
        <begin position="20"/>
        <end position="208"/>
    </location>
</feature>